<keyword evidence="7 8" id="KW-0472">Membrane</keyword>
<evidence type="ECO:0000256" key="4">
    <source>
        <dbReference type="ARBA" id="ARBA00022679"/>
    </source>
</evidence>
<evidence type="ECO:0000256" key="3">
    <source>
        <dbReference type="ARBA" id="ARBA00022676"/>
    </source>
</evidence>
<dbReference type="PANTHER" id="PTHR33908">
    <property type="entry name" value="MANNOSYLTRANSFERASE YKCB-RELATED"/>
    <property type="match status" value="1"/>
</dbReference>
<evidence type="ECO:0000313" key="9">
    <source>
        <dbReference type="EMBL" id="QPJ65014.1"/>
    </source>
</evidence>
<evidence type="ECO:0000313" key="10">
    <source>
        <dbReference type="Proteomes" id="UP000594464"/>
    </source>
</evidence>
<feature type="transmembrane region" description="Helical" evidence="8">
    <location>
        <begin position="310"/>
        <end position="327"/>
    </location>
</feature>
<evidence type="ECO:0000256" key="8">
    <source>
        <dbReference type="SAM" id="Phobius"/>
    </source>
</evidence>
<dbReference type="InterPro" id="IPR050297">
    <property type="entry name" value="LipidA_mod_glycosyltrf_83"/>
</dbReference>
<feature type="transmembrane region" description="Helical" evidence="8">
    <location>
        <begin position="137"/>
        <end position="155"/>
    </location>
</feature>
<proteinExistence type="predicted"/>
<feature type="transmembrane region" description="Helical" evidence="8">
    <location>
        <begin position="217"/>
        <end position="237"/>
    </location>
</feature>
<dbReference type="GO" id="GO:0016763">
    <property type="term" value="F:pentosyltransferase activity"/>
    <property type="evidence" value="ECO:0007669"/>
    <property type="project" value="TreeGrafter"/>
</dbReference>
<dbReference type="PANTHER" id="PTHR33908:SF11">
    <property type="entry name" value="MEMBRANE PROTEIN"/>
    <property type="match status" value="1"/>
</dbReference>
<keyword evidence="3" id="KW-0328">Glycosyltransferase</keyword>
<evidence type="ECO:0000256" key="7">
    <source>
        <dbReference type="ARBA" id="ARBA00023136"/>
    </source>
</evidence>
<sequence length="672" mass="76278">MKEIPQAERPFIYFVLAIAFASAGLILYYACLIPPHVDEAGYWFNFTSRSFESRWAPNHQYPNHALAIYLPKFILPVLGETSLSLRLAPILFAFISWVVFWKFVHRVSGERGLAFLALALLLINPFYNQYASEMRGYTSYFLFAVLAYWILARLLDGPLQWRHWSAIFLLFLACYASTLSAPLFFSALLGALWILYAAAQWRSDSALLSAFRNRLEALPFFTFSAVATLTIGGIIFWIDRDFFFRSLQTHAEIPVNYWIIPDLFSTFLGYRYLDDPTYELARHWIGVWILFLAAFVLGCVDLLRARHPMALLFVVILAITILFFAFGGRQAPLRSAIFLFPLIVWMQACGLMKLARWFEAKVPWIGGESRGGWRTLIALTAFCFVYLHASKLSRLDIASGNPYEQAQRYLKENVANNDLVISTLPDAMGAFYFGSLIREQTRKIYENGRLDRVYYLAPEEDLKSIEMEPALTPGKKEAVASMDGFEVVARFRNSGARPSSVIIYRRTVGTPPLARLESDLLGIPDYFGNKGRVCDKQTTGKGFRLNCGDSVVVCANQIFQLPEKKNQKGQIVIFHHVNDKGMRVVSLGAVNRAKLHSGNLQLGEEFFRPVYRLNPLIANQEDLDRHRSNIPLYDLSYQRIGAGEEGLLLCLSGALFQGNSDLRGFAIFPTPF</sequence>
<keyword evidence="5 8" id="KW-0812">Transmembrane</keyword>
<gene>
    <name evidence="9" type="ORF">G3M78_06270</name>
</gene>
<feature type="transmembrane region" description="Helical" evidence="8">
    <location>
        <begin position="167"/>
        <end position="197"/>
    </location>
</feature>
<feature type="transmembrane region" description="Helical" evidence="8">
    <location>
        <begin position="12"/>
        <end position="30"/>
    </location>
</feature>
<evidence type="ECO:0000256" key="2">
    <source>
        <dbReference type="ARBA" id="ARBA00022475"/>
    </source>
</evidence>
<evidence type="ECO:0000256" key="6">
    <source>
        <dbReference type="ARBA" id="ARBA00022989"/>
    </source>
</evidence>
<feature type="transmembrane region" description="Helical" evidence="8">
    <location>
        <begin position="333"/>
        <end position="351"/>
    </location>
</feature>
<dbReference type="EMBL" id="CP048620">
    <property type="protein sequence ID" value="QPJ65014.1"/>
    <property type="molecule type" value="Genomic_DNA"/>
</dbReference>
<dbReference type="AlphaFoldDB" id="A0A7T0G358"/>
<reference evidence="10" key="1">
    <citation type="submission" date="2020-02" db="EMBL/GenBank/DDBJ databases">
        <title>Genomic and physiological characterization of two novel Nitrospinaceae genera.</title>
        <authorList>
            <person name="Mueller A.J."/>
            <person name="Jung M.-Y."/>
            <person name="Strachan C.R."/>
            <person name="Herbold C.W."/>
            <person name="Kirkegaard R.H."/>
            <person name="Daims H."/>
        </authorList>
    </citation>
    <scope>NUCLEOTIDE SEQUENCE [LARGE SCALE GENOMIC DNA]</scope>
</reference>
<dbReference type="GO" id="GO:0009103">
    <property type="term" value="P:lipopolysaccharide biosynthetic process"/>
    <property type="evidence" value="ECO:0007669"/>
    <property type="project" value="UniProtKB-ARBA"/>
</dbReference>
<feature type="transmembrane region" description="Helical" evidence="8">
    <location>
        <begin position="371"/>
        <end position="389"/>
    </location>
</feature>
<evidence type="ECO:0000256" key="5">
    <source>
        <dbReference type="ARBA" id="ARBA00022692"/>
    </source>
</evidence>
<feature type="transmembrane region" description="Helical" evidence="8">
    <location>
        <begin position="83"/>
        <end position="101"/>
    </location>
</feature>
<evidence type="ECO:0000256" key="1">
    <source>
        <dbReference type="ARBA" id="ARBA00004651"/>
    </source>
</evidence>
<protein>
    <submittedName>
        <fullName evidence="9">DUF2339 domain-containing protein</fullName>
    </submittedName>
</protein>
<comment type="subcellular location">
    <subcellularLocation>
        <location evidence="1">Cell membrane</location>
        <topology evidence="1">Multi-pass membrane protein</topology>
    </subcellularLocation>
</comment>
<dbReference type="GO" id="GO:0005886">
    <property type="term" value="C:plasma membrane"/>
    <property type="evidence" value="ECO:0007669"/>
    <property type="project" value="UniProtKB-SubCell"/>
</dbReference>
<keyword evidence="2" id="KW-1003">Cell membrane</keyword>
<keyword evidence="4" id="KW-0808">Transferase</keyword>
<dbReference type="KEGG" id="nva:G3M78_06270"/>
<feature type="transmembrane region" description="Helical" evidence="8">
    <location>
        <begin position="285"/>
        <end position="303"/>
    </location>
</feature>
<keyword evidence="6 8" id="KW-1133">Transmembrane helix</keyword>
<organism evidence="9 10">
    <name type="scientific">Candidatus Nitrohelix vancouverensis</name>
    <dbReference type="NCBI Taxonomy" id="2705534"/>
    <lineage>
        <taxon>Bacteria</taxon>
        <taxon>Pseudomonadati</taxon>
        <taxon>Nitrospinota/Tectimicrobiota group</taxon>
        <taxon>Nitrospinota</taxon>
        <taxon>Nitrospinia</taxon>
        <taxon>Nitrospinales</taxon>
        <taxon>Nitrospinaceae</taxon>
        <taxon>Candidatus Nitrohelix</taxon>
    </lineage>
</organism>
<accession>A0A7T0G358</accession>
<dbReference type="Proteomes" id="UP000594464">
    <property type="component" value="Chromosome"/>
</dbReference>
<name>A0A7T0G358_9BACT</name>